<dbReference type="Proteomes" id="UP000827892">
    <property type="component" value="Chromosome II"/>
</dbReference>
<feature type="region of interest" description="Disordered" evidence="1">
    <location>
        <begin position="1"/>
        <end position="72"/>
    </location>
</feature>
<proteinExistence type="predicted"/>
<name>A0AAE9DKZ6_CAEBR</name>
<sequence>MFSSSDETKISPHPQQHGRQHVQHLVQQQVLQQVQQRRQQHFGLQQQHPHPPPPPHAHPHPHPQHPQPPFLFTLEDPRVSIEIVSDDKILYSVFVTGRTAD</sequence>
<feature type="compositionally biased region" description="Basic and acidic residues" evidence="1">
    <location>
        <begin position="1"/>
        <end position="10"/>
    </location>
</feature>
<evidence type="ECO:0000313" key="3">
    <source>
        <dbReference type="Proteomes" id="UP000827892"/>
    </source>
</evidence>
<feature type="compositionally biased region" description="Low complexity" evidence="1">
    <location>
        <begin position="23"/>
        <end position="48"/>
    </location>
</feature>
<reference evidence="2 3" key="1">
    <citation type="submission" date="2022-05" db="EMBL/GenBank/DDBJ databases">
        <title>Chromosome-level reference genomes for two strains of Caenorhabditis briggsae: an improved platform for comparative genomics.</title>
        <authorList>
            <person name="Stevens L."/>
            <person name="Andersen E.C."/>
        </authorList>
    </citation>
    <scope>NUCLEOTIDE SEQUENCE [LARGE SCALE GENOMIC DNA]</scope>
    <source>
        <strain evidence="2">QX1410_ONT</strain>
        <tissue evidence="2">Whole-organism</tissue>
    </source>
</reference>
<protein>
    <submittedName>
        <fullName evidence="2">Uncharacterized protein</fullName>
    </submittedName>
</protein>
<evidence type="ECO:0000256" key="1">
    <source>
        <dbReference type="SAM" id="MobiDB-lite"/>
    </source>
</evidence>
<evidence type="ECO:0000313" key="2">
    <source>
        <dbReference type="EMBL" id="ULU05846.1"/>
    </source>
</evidence>
<organism evidence="2 3">
    <name type="scientific">Caenorhabditis briggsae</name>
    <dbReference type="NCBI Taxonomy" id="6238"/>
    <lineage>
        <taxon>Eukaryota</taxon>
        <taxon>Metazoa</taxon>
        <taxon>Ecdysozoa</taxon>
        <taxon>Nematoda</taxon>
        <taxon>Chromadorea</taxon>
        <taxon>Rhabditida</taxon>
        <taxon>Rhabditina</taxon>
        <taxon>Rhabditomorpha</taxon>
        <taxon>Rhabditoidea</taxon>
        <taxon>Rhabditidae</taxon>
        <taxon>Peloderinae</taxon>
        <taxon>Caenorhabditis</taxon>
    </lineage>
</organism>
<dbReference type="EMBL" id="CP090892">
    <property type="protein sequence ID" value="ULU05846.1"/>
    <property type="molecule type" value="Genomic_DNA"/>
</dbReference>
<dbReference type="AlphaFoldDB" id="A0AAE9DKZ6"/>
<accession>A0AAE9DKZ6</accession>
<gene>
    <name evidence="2" type="ORF">L3Y34_018045</name>
</gene>